<dbReference type="Proteomes" id="UP000005408">
    <property type="component" value="Unassembled WGS sequence"/>
</dbReference>
<dbReference type="AlphaFoldDB" id="A0A8W8P2J5"/>
<dbReference type="EnsemblMetazoa" id="G9569.2">
    <property type="protein sequence ID" value="G9569.2:cds"/>
    <property type="gene ID" value="G9569"/>
</dbReference>
<accession>A0A8W8P2J5</accession>
<evidence type="ECO:0000313" key="1">
    <source>
        <dbReference type="EnsemblMetazoa" id="G9569.2:cds"/>
    </source>
</evidence>
<protein>
    <submittedName>
        <fullName evidence="1">Uncharacterized protein</fullName>
    </submittedName>
</protein>
<reference evidence="1" key="1">
    <citation type="submission" date="2022-08" db="UniProtKB">
        <authorList>
            <consortium name="EnsemblMetazoa"/>
        </authorList>
    </citation>
    <scope>IDENTIFICATION</scope>
    <source>
        <strain evidence="1">05x7-T-G4-1.051#20</strain>
    </source>
</reference>
<name>A0A8W8P2J5_MAGGI</name>
<sequence length="177" mass="19876">MKGQSKIRVRISKSKIAVAEALGNREQLNDKKKFTGNRPLNACTATSGHNKIICRKKCRQTASVQRLLKPNISLWVALMENPIMGTTLQEIFLVLNCPALSYSGLQFSWSGNVVVICTGRVVCPFHRRWQLESKQRTQNESLKRCSRNLLVEFKPAISVNQSTDKNSWSGSSAELIN</sequence>
<evidence type="ECO:0000313" key="2">
    <source>
        <dbReference type="Proteomes" id="UP000005408"/>
    </source>
</evidence>
<keyword evidence="2" id="KW-1185">Reference proteome</keyword>
<proteinExistence type="predicted"/>
<organism evidence="1 2">
    <name type="scientific">Magallana gigas</name>
    <name type="common">Pacific oyster</name>
    <name type="synonym">Crassostrea gigas</name>
    <dbReference type="NCBI Taxonomy" id="29159"/>
    <lineage>
        <taxon>Eukaryota</taxon>
        <taxon>Metazoa</taxon>
        <taxon>Spiralia</taxon>
        <taxon>Lophotrochozoa</taxon>
        <taxon>Mollusca</taxon>
        <taxon>Bivalvia</taxon>
        <taxon>Autobranchia</taxon>
        <taxon>Pteriomorphia</taxon>
        <taxon>Ostreida</taxon>
        <taxon>Ostreoidea</taxon>
        <taxon>Ostreidae</taxon>
        <taxon>Magallana</taxon>
    </lineage>
</organism>